<dbReference type="OrthoDB" id="1859567at2"/>
<feature type="region of interest" description="Disordered" evidence="1">
    <location>
        <begin position="237"/>
        <end position="264"/>
    </location>
</feature>
<dbReference type="Pfam" id="PF18832">
    <property type="entry name" value="LPD18"/>
    <property type="match status" value="1"/>
</dbReference>
<accession>A0A173U060</accession>
<evidence type="ECO:0000313" key="4">
    <source>
        <dbReference type="Proteomes" id="UP000095390"/>
    </source>
</evidence>
<proteinExistence type="predicted"/>
<dbReference type="InterPro" id="IPR041258">
    <property type="entry name" value="LPD18"/>
</dbReference>
<feature type="region of interest" description="Disordered" evidence="1">
    <location>
        <begin position="275"/>
        <end position="294"/>
    </location>
</feature>
<evidence type="ECO:0000313" key="3">
    <source>
        <dbReference type="EMBL" id="CUN07746.1"/>
    </source>
</evidence>
<dbReference type="Proteomes" id="UP000095390">
    <property type="component" value="Unassembled WGS sequence"/>
</dbReference>
<evidence type="ECO:0000256" key="1">
    <source>
        <dbReference type="SAM" id="MobiDB-lite"/>
    </source>
</evidence>
<organism evidence="3 4">
    <name type="scientific">Anaerobutyricum hallii</name>
    <dbReference type="NCBI Taxonomy" id="39488"/>
    <lineage>
        <taxon>Bacteria</taxon>
        <taxon>Bacillati</taxon>
        <taxon>Bacillota</taxon>
        <taxon>Clostridia</taxon>
        <taxon>Lachnospirales</taxon>
        <taxon>Lachnospiraceae</taxon>
        <taxon>Anaerobutyricum</taxon>
    </lineage>
</organism>
<feature type="domain" description="Large polyvalent protein-associated" evidence="2">
    <location>
        <begin position="101"/>
        <end position="180"/>
    </location>
</feature>
<dbReference type="AlphaFoldDB" id="A0A173U060"/>
<protein>
    <recommendedName>
        <fullName evidence="2">Large polyvalent protein-associated domain-containing protein</fullName>
    </recommendedName>
</protein>
<evidence type="ECO:0000259" key="2">
    <source>
        <dbReference type="Pfam" id="PF18832"/>
    </source>
</evidence>
<sequence>MKLNQFAVYRVDQQTAGKALWHLPYQEARQQNVSITVENYRLISIHEMQENEKIADIWKRMKKQCEVSDVLVLNRDGEISYYYVDENYPQYLAGFIRINTSGALITMETENYQIDGKKGNWIATDTIIIDGKQFYLMEHQVYRDQAQGVILDAYGKMVVEECKKFDEKTKQKIHDYIQQQVPLNPIDQLKQNGKLRLEHYQKFYQNGTYERSRESGTEANYDMVDGLVNNQKKNPEKLLDARSNKQTPRNQQDVKPKKRRSVIKRLHQKQIAIARRSGKPIPKYLDQEMERKRG</sequence>
<dbReference type="EMBL" id="CYYC01000025">
    <property type="protein sequence ID" value="CUN07746.1"/>
    <property type="molecule type" value="Genomic_DNA"/>
</dbReference>
<feature type="compositionally biased region" description="Polar residues" evidence="1">
    <location>
        <begin position="244"/>
        <end position="253"/>
    </location>
</feature>
<name>A0A173U060_9FIRM</name>
<feature type="compositionally biased region" description="Basic and acidic residues" evidence="1">
    <location>
        <begin position="285"/>
        <end position="294"/>
    </location>
</feature>
<gene>
    <name evidence="3" type="ORF">ERS852578_02041</name>
</gene>
<dbReference type="RefSeq" id="WP_055183025.1">
    <property type="nucleotide sequence ID" value="NZ_CYYC01000025.1"/>
</dbReference>
<reference evidence="3 4" key="1">
    <citation type="submission" date="2015-09" db="EMBL/GenBank/DDBJ databases">
        <authorList>
            <consortium name="Pathogen Informatics"/>
        </authorList>
    </citation>
    <scope>NUCLEOTIDE SEQUENCE [LARGE SCALE GENOMIC DNA]</scope>
    <source>
        <strain evidence="3 4">2789STDY5834966</strain>
    </source>
</reference>